<accession>A0A516KEN0</accession>
<dbReference type="InterPro" id="IPR029101">
    <property type="entry name" value="Sigma_reg_N"/>
</dbReference>
<dbReference type="EMBL" id="CP041666">
    <property type="protein sequence ID" value="QDP39849.1"/>
    <property type="molecule type" value="Genomic_DNA"/>
</dbReference>
<keyword evidence="1" id="KW-0812">Transmembrane</keyword>
<evidence type="ECO:0000313" key="4">
    <source>
        <dbReference type="EMBL" id="QDP39849.1"/>
    </source>
</evidence>
<sequence>MKEEDVLSEWKEQEELVDKKKAKKMVWKTRLSIGFTVIRTLLLLLLIYFLYMVPVEIFYNISGKGNQFNRIVTTLVETHYPGVEVDKYGARDSAEITSLLTKKTSIPLYQSVGNWDVVIGDVSAKDGLFGKLHYTVDLTKKYVEEDMVPTFFLPPDLMGKPVTGRTGEDPIFKEQIEKIEDGYVAEIAFSTTESMEPEQLRSMLAEYDLSIYQMAVFGGEMNEVEVNYAQSGQFTMISPLLLRPAVEYDEKHQISSSYHDLTNKEALQQSIESFYDDMKWLVEHGNYPNKGIDQKRLAYLNEHEMKVFGAIVTGPIREIEKLKDEEKFHQFQLGGIEVWNWSE</sequence>
<keyword evidence="1" id="KW-1133">Transmembrane helix</keyword>
<proteinExistence type="predicted"/>
<keyword evidence="1" id="KW-0472">Membrane</keyword>
<evidence type="ECO:0000259" key="3">
    <source>
        <dbReference type="Pfam" id="PF13800"/>
    </source>
</evidence>
<dbReference type="AlphaFoldDB" id="A0A516KEN0"/>
<dbReference type="OrthoDB" id="2730366at2"/>
<organism evidence="4 5">
    <name type="scientific">Radiobacillus deserti</name>
    <dbReference type="NCBI Taxonomy" id="2594883"/>
    <lineage>
        <taxon>Bacteria</taxon>
        <taxon>Bacillati</taxon>
        <taxon>Bacillota</taxon>
        <taxon>Bacilli</taxon>
        <taxon>Bacillales</taxon>
        <taxon>Bacillaceae</taxon>
        <taxon>Radiobacillus</taxon>
    </lineage>
</organism>
<dbReference type="RefSeq" id="WP_143892829.1">
    <property type="nucleotide sequence ID" value="NZ_CP041666.1"/>
</dbReference>
<reference evidence="4 5" key="1">
    <citation type="submission" date="2019-07" db="EMBL/GenBank/DDBJ databases">
        <authorList>
            <person name="Li J."/>
        </authorList>
    </citation>
    <scope>NUCLEOTIDE SEQUENCE [LARGE SCALE GENOMIC DNA]</scope>
    <source>
        <strain evidence="4 5">TKL69</strain>
    </source>
</reference>
<gene>
    <name evidence="4" type="ORF">FN924_06525</name>
</gene>
<evidence type="ECO:0000259" key="2">
    <source>
        <dbReference type="Pfam" id="PF13791"/>
    </source>
</evidence>
<evidence type="ECO:0000256" key="1">
    <source>
        <dbReference type="SAM" id="Phobius"/>
    </source>
</evidence>
<name>A0A516KEN0_9BACI</name>
<dbReference type="InterPro" id="IPR025672">
    <property type="entry name" value="Sigma_reg_C_dom"/>
</dbReference>
<dbReference type="KEGG" id="aqt:FN924_06525"/>
<protein>
    <submittedName>
        <fullName evidence="4">Uncharacterized protein</fullName>
    </submittedName>
</protein>
<feature type="transmembrane region" description="Helical" evidence="1">
    <location>
        <begin position="31"/>
        <end position="51"/>
    </location>
</feature>
<dbReference type="Pfam" id="PF13800">
    <property type="entry name" value="Sigma_reg_N"/>
    <property type="match status" value="1"/>
</dbReference>
<feature type="domain" description="Sigma factor regulator C-terminal" evidence="2">
    <location>
        <begin position="176"/>
        <end position="334"/>
    </location>
</feature>
<keyword evidence="5" id="KW-1185">Reference proteome</keyword>
<dbReference type="Pfam" id="PF13791">
    <property type="entry name" value="Sigma_reg_C"/>
    <property type="match status" value="1"/>
</dbReference>
<feature type="domain" description="Sigma factor regulator N-terminal" evidence="3">
    <location>
        <begin position="20"/>
        <end position="114"/>
    </location>
</feature>
<dbReference type="Proteomes" id="UP000315215">
    <property type="component" value="Chromosome"/>
</dbReference>
<evidence type="ECO:0000313" key="5">
    <source>
        <dbReference type="Proteomes" id="UP000315215"/>
    </source>
</evidence>